<evidence type="ECO:0000256" key="6">
    <source>
        <dbReference type="SAM" id="Phobius"/>
    </source>
</evidence>
<organism evidence="8 9">
    <name type="scientific">Debaryomyces fabryi</name>
    <dbReference type="NCBI Taxonomy" id="58627"/>
    <lineage>
        <taxon>Eukaryota</taxon>
        <taxon>Fungi</taxon>
        <taxon>Dikarya</taxon>
        <taxon>Ascomycota</taxon>
        <taxon>Saccharomycotina</taxon>
        <taxon>Pichiomycetes</taxon>
        <taxon>Debaryomycetaceae</taxon>
        <taxon>Debaryomyces</taxon>
    </lineage>
</organism>
<evidence type="ECO:0000256" key="3">
    <source>
        <dbReference type="ARBA" id="ARBA00022801"/>
    </source>
</evidence>
<dbReference type="SUPFAM" id="SSF48317">
    <property type="entry name" value="Acid phosphatase/Vanadium-dependent haloperoxidase"/>
    <property type="match status" value="1"/>
</dbReference>
<feature type="domain" description="Phosphatidic acid phosphatase type 2/haloperoxidase" evidence="7">
    <location>
        <begin position="63"/>
        <end position="177"/>
    </location>
</feature>
<keyword evidence="9" id="KW-1185">Reference proteome</keyword>
<dbReference type="InterPro" id="IPR036938">
    <property type="entry name" value="PAP2/HPO_sf"/>
</dbReference>
<dbReference type="InterPro" id="IPR039667">
    <property type="entry name" value="Dolichyldiphosphatase_PAP2"/>
</dbReference>
<accession>A0A0V1PX54</accession>
<protein>
    <recommendedName>
        <fullName evidence="7">Phosphatidic acid phosphatase type 2/haloperoxidase domain-containing protein</fullName>
    </recommendedName>
</protein>
<keyword evidence="3" id="KW-0378">Hydrolase</keyword>
<dbReference type="Gene3D" id="1.20.144.10">
    <property type="entry name" value="Phosphatidic acid phosphatase type 2/haloperoxidase"/>
    <property type="match status" value="1"/>
</dbReference>
<dbReference type="GO" id="GO:0042392">
    <property type="term" value="F:sphingosine-1-phosphate phosphatase activity"/>
    <property type="evidence" value="ECO:0007669"/>
    <property type="project" value="TreeGrafter"/>
</dbReference>
<evidence type="ECO:0000313" key="8">
    <source>
        <dbReference type="EMBL" id="KSA00830.1"/>
    </source>
</evidence>
<dbReference type="EMBL" id="LMYN01000073">
    <property type="protein sequence ID" value="KSA00830.1"/>
    <property type="molecule type" value="Genomic_DNA"/>
</dbReference>
<dbReference type="InterPro" id="IPR000326">
    <property type="entry name" value="PAP2/HPO"/>
</dbReference>
<name>A0A0V1PX54_9ASCO</name>
<proteinExistence type="predicted"/>
<dbReference type="PANTHER" id="PTHR14969:SF59">
    <property type="entry name" value="DOLICHYLDIPHOSPHATASE"/>
    <property type="match status" value="1"/>
</dbReference>
<evidence type="ECO:0000256" key="1">
    <source>
        <dbReference type="ARBA" id="ARBA00004141"/>
    </source>
</evidence>
<sequence length="228" mass="26380">MVSATPLEMAYNPIPFDHTYILYDPNDLISMASVQMTLLPIYIMVFYTAWFLITREIEPVVIVGGHLIGEVANKVIKKVIKQPRPDFHKDFGSGSYSLSFGMPSAHSQFMGLFGAYFVCIFLFRMYHLTRLQRQFGCLVLVVSSTAVAFSRVYLLYHTIPQVIVGILFGTFLGIFYFILTSIAREVGIVDWVLNWPIVKYFYVKDSYFHCYQTFEDEYGSYLRRKNAR</sequence>
<evidence type="ECO:0000259" key="7">
    <source>
        <dbReference type="SMART" id="SM00014"/>
    </source>
</evidence>
<dbReference type="RefSeq" id="XP_015466932.1">
    <property type="nucleotide sequence ID" value="XM_015612250.1"/>
</dbReference>
<dbReference type="AlphaFoldDB" id="A0A0V1PX54"/>
<dbReference type="Pfam" id="PF01569">
    <property type="entry name" value="PAP2"/>
    <property type="match status" value="1"/>
</dbReference>
<evidence type="ECO:0000256" key="2">
    <source>
        <dbReference type="ARBA" id="ARBA00022692"/>
    </source>
</evidence>
<dbReference type="Proteomes" id="UP000054251">
    <property type="component" value="Unassembled WGS sequence"/>
</dbReference>
<keyword evidence="4 6" id="KW-1133">Transmembrane helix</keyword>
<dbReference type="SMART" id="SM00014">
    <property type="entry name" value="acidPPc"/>
    <property type="match status" value="1"/>
</dbReference>
<reference evidence="8 9" key="1">
    <citation type="submission" date="2015-11" db="EMBL/GenBank/DDBJ databases">
        <title>The genome of Debaryomyces fabryi.</title>
        <authorList>
            <person name="Tafer H."/>
            <person name="Lopandic K."/>
        </authorList>
    </citation>
    <scope>NUCLEOTIDE SEQUENCE [LARGE SCALE GENOMIC DNA]</scope>
    <source>
        <strain evidence="8 9">CBS 789</strain>
    </source>
</reference>
<dbReference type="GO" id="GO:0006629">
    <property type="term" value="P:lipid metabolic process"/>
    <property type="evidence" value="ECO:0007669"/>
    <property type="project" value="UniProtKB-ARBA"/>
</dbReference>
<evidence type="ECO:0000313" key="9">
    <source>
        <dbReference type="Proteomes" id="UP000054251"/>
    </source>
</evidence>
<dbReference type="PANTHER" id="PTHR14969">
    <property type="entry name" value="SPHINGOSINE-1-PHOSPHATE PHOSPHOHYDROLASE"/>
    <property type="match status" value="1"/>
</dbReference>
<comment type="caution">
    <text evidence="8">The sequence shown here is derived from an EMBL/GenBank/DDBJ whole genome shotgun (WGS) entry which is preliminary data.</text>
</comment>
<dbReference type="GeneID" id="26840430"/>
<feature type="transmembrane region" description="Helical" evidence="6">
    <location>
        <begin position="162"/>
        <end position="179"/>
    </location>
</feature>
<evidence type="ECO:0000256" key="4">
    <source>
        <dbReference type="ARBA" id="ARBA00022989"/>
    </source>
</evidence>
<feature type="transmembrane region" description="Helical" evidence="6">
    <location>
        <begin position="105"/>
        <end position="123"/>
    </location>
</feature>
<feature type="transmembrane region" description="Helical" evidence="6">
    <location>
        <begin position="28"/>
        <end position="53"/>
    </location>
</feature>
<dbReference type="UniPathway" id="UPA00378"/>
<evidence type="ECO:0000256" key="5">
    <source>
        <dbReference type="ARBA" id="ARBA00023136"/>
    </source>
</evidence>
<gene>
    <name evidence="8" type="ORF">AC631_03421</name>
</gene>
<feature type="transmembrane region" description="Helical" evidence="6">
    <location>
        <begin position="135"/>
        <end position="156"/>
    </location>
</feature>
<dbReference type="CDD" id="cd03382">
    <property type="entry name" value="PAP2_dolichyldiphosphatase"/>
    <property type="match status" value="1"/>
</dbReference>
<dbReference type="GO" id="GO:0016020">
    <property type="term" value="C:membrane"/>
    <property type="evidence" value="ECO:0007669"/>
    <property type="project" value="UniProtKB-SubCell"/>
</dbReference>
<keyword evidence="2 6" id="KW-0812">Transmembrane</keyword>
<dbReference type="OrthoDB" id="302705at2759"/>
<comment type="subcellular location">
    <subcellularLocation>
        <location evidence="1">Membrane</location>
        <topology evidence="1">Multi-pass membrane protein</topology>
    </subcellularLocation>
</comment>
<keyword evidence="5 6" id="KW-0472">Membrane</keyword>